<reference evidence="1" key="1">
    <citation type="submission" date="2021-06" db="EMBL/GenBank/DDBJ databases">
        <authorList>
            <person name="Kallberg Y."/>
            <person name="Tangrot J."/>
            <person name="Rosling A."/>
        </authorList>
    </citation>
    <scope>NUCLEOTIDE SEQUENCE</scope>
    <source>
        <strain evidence="1">MA461A</strain>
    </source>
</reference>
<organism evidence="1 2">
    <name type="scientific">Racocetra persica</name>
    <dbReference type="NCBI Taxonomy" id="160502"/>
    <lineage>
        <taxon>Eukaryota</taxon>
        <taxon>Fungi</taxon>
        <taxon>Fungi incertae sedis</taxon>
        <taxon>Mucoromycota</taxon>
        <taxon>Glomeromycotina</taxon>
        <taxon>Glomeromycetes</taxon>
        <taxon>Diversisporales</taxon>
        <taxon>Gigasporaceae</taxon>
        <taxon>Racocetra</taxon>
    </lineage>
</organism>
<evidence type="ECO:0000313" key="2">
    <source>
        <dbReference type="Proteomes" id="UP000789920"/>
    </source>
</evidence>
<gene>
    <name evidence="1" type="ORF">RPERSI_LOCUS1032</name>
</gene>
<protein>
    <submittedName>
        <fullName evidence="1">30304_t:CDS:1</fullName>
    </submittedName>
</protein>
<accession>A0ACA9KMK8</accession>
<keyword evidence="2" id="KW-1185">Reference proteome</keyword>
<evidence type="ECO:0000313" key="1">
    <source>
        <dbReference type="EMBL" id="CAG8482338.1"/>
    </source>
</evidence>
<sequence length="130" mass="14792">MFPGEHLDPLFIPKLMQDERKSKGSEVLPAGTIPHSFSPAEKRTGNDTWLDNVFGVQKENQMGKRLGKFPNLLRMGQTTIITGEYQKRTKVYDDAGNWVDTKPLNSITRNVNLYSTSTHKNPFMIILLKN</sequence>
<comment type="caution">
    <text evidence="1">The sequence shown here is derived from an EMBL/GenBank/DDBJ whole genome shotgun (WGS) entry which is preliminary data.</text>
</comment>
<proteinExistence type="predicted"/>
<name>A0ACA9KMK8_9GLOM</name>
<dbReference type="EMBL" id="CAJVQC010000854">
    <property type="protein sequence ID" value="CAG8482338.1"/>
    <property type="molecule type" value="Genomic_DNA"/>
</dbReference>
<dbReference type="Proteomes" id="UP000789920">
    <property type="component" value="Unassembled WGS sequence"/>
</dbReference>